<evidence type="ECO:0000256" key="10">
    <source>
        <dbReference type="ARBA" id="ARBA00022989"/>
    </source>
</evidence>
<dbReference type="Pfam" id="PF00689">
    <property type="entry name" value="Cation_ATPase_C"/>
    <property type="match status" value="1"/>
</dbReference>
<dbReference type="Pfam" id="PF13246">
    <property type="entry name" value="Cation_ATPase"/>
    <property type="match status" value="1"/>
</dbReference>
<dbReference type="InterPro" id="IPR023298">
    <property type="entry name" value="ATPase_P-typ_TM_dom_sf"/>
</dbReference>
<keyword evidence="5 12" id="KW-0812">Transmembrane</keyword>
<dbReference type="GO" id="GO:0005886">
    <property type="term" value="C:plasma membrane"/>
    <property type="evidence" value="ECO:0007669"/>
    <property type="project" value="UniProtKB-SubCell"/>
</dbReference>
<evidence type="ECO:0000256" key="9">
    <source>
        <dbReference type="ARBA" id="ARBA00022967"/>
    </source>
</evidence>
<comment type="subcellular location">
    <subcellularLocation>
        <location evidence="1">Cell membrane</location>
        <topology evidence="1">Multi-pass membrane protein</topology>
    </subcellularLocation>
</comment>
<evidence type="ECO:0000313" key="14">
    <source>
        <dbReference type="EMBL" id="KYO57331.1"/>
    </source>
</evidence>
<evidence type="ECO:0000256" key="12">
    <source>
        <dbReference type="SAM" id="Phobius"/>
    </source>
</evidence>
<dbReference type="GO" id="GO:1902600">
    <property type="term" value="P:proton transmembrane transport"/>
    <property type="evidence" value="ECO:0007669"/>
    <property type="project" value="TreeGrafter"/>
</dbReference>
<proteinExistence type="inferred from homology"/>
<dbReference type="AlphaFoldDB" id="A0A162LVD7"/>
<keyword evidence="4" id="KW-0597">Phosphoprotein</keyword>
<dbReference type="Proteomes" id="UP000075787">
    <property type="component" value="Unassembled WGS sequence"/>
</dbReference>
<dbReference type="RefSeq" id="WP_062761632.1">
    <property type="nucleotide sequence ID" value="NZ_CP121045.1"/>
</dbReference>
<dbReference type="Pfam" id="PF00122">
    <property type="entry name" value="E1-E2_ATPase"/>
    <property type="match status" value="1"/>
</dbReference>
<feature type="transmembrane region" description="Helical" evidence="12">
    <location>
        <begin position="256"/>
        <end position="277"/>
    </location>
</feature>
<dbReference type="Gene3D" id="1.20.1110.10">
    <property type="entry name" value="Calcium-transporting ATPase, transmembrane domain"/>
    <property type="match status" value="1"/>
</dbReference>
<dbReference type="EMBL" id="LPZR01000028">
    <property type="protein sequence ID" value="KYO57331.1"/>
    <property type="molecule type" value="Genomic_DNA"/>
</dbReference>
<dbReference type="GO" id="GO:0036376">
    <property type="term" value="P:sodium ion export across plasma membrane"/>
    <property type="evidence" value="ECO:0007669"/>
    <property type="project" value="TreeGrafter"/>
</dbReference>
<dbReference type="FunFam" id="2.70.150.10:FF:000160">
    <property type="entry name" value="Sarcoplasmic/endoplasmic reticulum calcium ATPase 1"/>
    <property type="match status" value="1"/>
</dbReference>
<dbReference type="GO" id="GO:0005524">
    <property type="term" value="F:ATP binding"/>
    <property type="evidence" value="ECO:0007669"/>
    <property type="project" value="UniProtKB-KW"/>
</dbReference>
<keyword evidence="10 12" id="KW-1133">Transmembrane helix</keyword>
<sequence>MTRQSPGPLTIAETAWHAVPPEAALAALSTQTDGLAGDEAASRLAAFGPNRLDAKAGRSLIGRIAGQFRDVLIHVLLVSAAISILLGHYVDAGVILGVVVINAVIGFVQEGRAEKALAAIRDMIAPRAAVLRGGVRVGVDAAELVPGDVVLIEAGDRVPADLRLLDAAGLHIDESALTGESVPVAKSTTPTRPDAALADRVCMAYSGTMTTAGQARGLVVATGSTTEIGRIGRMIETVETLETPLVRQMAGFGRRLSAVILAMSALVFAVAVGLRGYAFDDAFMAVVGLAVSAIPEGLPAVMTITLAIGVQRMARRRAIVRRLPAVETLGAIGVICSDKTGTLTANEMTVRDCVLAEGRLAVEGHGYDPEGRVATEAGEDPATAAAAVLADLALAGLLCNDARLFADEEGRWRVEGDPMEAALVRLAAKAGLDPDQTRAARPRIGLIPFDSRHRWMASLHAGADDPGPLLCVKGAPEVLIGLCEAEAIGIDAGIGTRPIDRPAWEAEVAALAGRGRRVLAIAARRLTPGAGMPAAGEIGQGLVLLGLVGMIDPPRPAAVEALAAARSAGIKVKMITGDHAVTAAAIARDMGMDVTHPPATGAELDAADAETFAKLAHERQVFARVSPEHKLRLVEALQAKGAVVAMTGDGVNDAPALKRADVGVAMGNKGTEAAKQAAQMVLADDDFASIVAAIREGRTVYDNLRKVIAWTLPTNGGEAMAIVAAIILGLTLPLTAVQILWINMITAVGLGLTLAFEPTEPAAMRRPPRAADAPLVTPFLFWRIGFVSFLFVIGTFTVFHLGEARGLGLEGARTLVVNAVVAMEIFYLFAVRYMAGPSLTLTGIMGTRAVLTGITLTVAAQAAFTWWPPMNRLFQTVPLGPVEILIATGAGVALFAVIEIEKRITRLVTARH</sequence>
<evidence type="ECO:0000256" key="8">
    <source>
        <dbReference type="ARBA" id="ARBA00022842"/>
    </source>
</evidence>
<feature type="transmembrane region" description="Helical" evidence="12">
    <location>
        <begin position="707"/>
        <end position="732"/>
    </location>
</feature>
<dbReference type="SFLD" id="SFLDS00003">
    <property type="entry name" value="Haloacid_Dehalogenase"/>
    <property type="match status" value="1"/>
</dbReference>
<dbReference type="InterPro" id="IPR023214">
    <property type="entry name" value="HAD_sf"/>
</dbReference>
<dbReference type="PANTHER" id="PTHR43294:SF21">
    <property type="entry name" value="CATION TRANSPORTING ATPASE"/>
    <property type="match status" value="1"/>
</dbReference>
<feature type="transmembrane region" description="Helical" evidence="12">
    <location>
        <begin position="780"/>
        <end position="802"/>
    </location>
</feature>
<dbReference type="InterPro" id="IPR006068">
    <property type="entry name" value="ATPase_P-typ_cation-transptr_C"/>
</dbReference>
<protein>
    <submittedName>
        <fullName evidence="14">Carbonate dehydratase</fullName>
    </submittedName>
</protein>
<keyword evidence="11 12" id="KW-0472">Membrane</keyword>
<feature type="transmembrane region" description="Helical" evidence="12">
    <location>
        <begin position="283"/>
        <end position="308"/>
    </location>
</feature>
<feature type="transmembrane region" description="Helical" evidence="12">
    <location>
        <begin position="879"/>
        <end position="898"/>
    </location>
</feature>
<organism evidence="14 15">
    <name type="scientific">Tistrella mobilis</name>
    <dbReference type="NCBI Taxonomy" id="171437"/>
    <lineage>
        <taxon>Bacteria</taxon>
        <taxon>Pseudomonadati</taxon>
        <taxon>Pseudomonadota</taxon>
        <taxon>Alphaproteobacteria</taxon>
        <taxon>Geminicoccales</taxon>
        <taxon>Geminicoccaceae</taxon>
        <taxon>Tistrella</taxon>
    </lineage>
</organism>
<dbReference type="GO" id="GO:0016887">
    <property type="term" value="F:ATP hydrolysis activity"/>
    <property type="evidence" value="ECO:0007669"/>
    <property type="project" value="InterPro"/>
</dbReference>
<dbReference type="SUPFAM" id="SSF81660">
    <property type="entry name" value="Metal cation-transporting ATPase, ATP-binding domain N"/>
    <property type="match status" value="1"/>
</dbReference>
<evidence type="ECO:0000256" key="4">
    <source>
        <dbReference type="ARBA" id="ARBA00022553"/>
    </source>
</evidence>
<evidence type="ECO:0000256" key="1">
    <source>
        <dbReference type="ARBA" id="ARBA00004651"/>
    </source>
</evidence>
<dbReference type="GeneID" id="97243523"/>
<evidence type="ECO:0000259" key="13">
    <source>
        <dbReference type="SMART" id="SM00831"/>
    </source>
</evidence>
<dbReference type="InterPro" id="IPR001757">
    <property type="entry name" value="P_typ_ATPase"/>
</dbReference>
<dbReference type="OrthoDB" id="391538at2"/>
<dbReference type="Pfam" id="PF08282">
    <property type="entry name" value="Hydrolase_3"/>
    <property type="match status" value="1"/>
</dbReference>
<comment type="caution">
    <text evidence="14">The sequence shown here is derived from an EMBL/GenBank/DDBJ whole genome shotgun (WGS) entry which is preliminary data.</text>
</comment>
<name>A0A162LVD7_9PROT</name>
<dbReference type="PRINTS" id="PR00120">
    <property type="entry name" value="HATPASE"/>
</dbReference>
<dbReference type="SFLD" id="SFLDF00027">
    <property type="entry name" value="p-type_atpase"/>
    <property type="match status" value="1"/>
</dbReference>
<dbReference type="PRINTS" id="PR00119">
    <property type="entry name" value="CATATPASE"/>
</dbReference>
<dbReference type="InterPro" id="IPR008250">
    <property type="entry name" value="ATPase_P-typ_transduc_dom_A_sf"/>
</dbReference>
<evidence type="ECO:0000256" key="7">
    <source>
        <dbReference type="ARBA" id="ARBA00022840"/>
    </source>
</evidence>
<comment type="similarity">
    <text evidence="2">Belongs to the cation transport ATPase (P-type) (TC 3.A.3) family. Type IIA subfamily.</text>
</comment>
<evidence type="ECO:0000256" key="11">
    <source>
        <dbReference type="ARBA" id="ARBA00023136"/>
    </source>
</evidence>
<feature type="transmembrane region" description="Helical" evidence="12">
    <location>
        <begin position="92"/>
        <end position="108"/>
    </location>
</feature>
<dbReference type="Gene3D" id="3.40.50.1000">
    <property type="entry name" value="HAD superfamily/HAD-like"/>
    <property type="match status" value="1"/>
</dbReference>
<dbReference type="Gene3D" id="3.40.1110.10">
    <property type="entry name" value="Calcium-transporting ATPase, cytoplasmic domain N"/>
    <property type="match status" value="1"/>
</dbReference>
<feature type="transmembrane region" description="Helical" evidence="12">
    <location>
        <begin position="847"/>
        <end position="867"/>
    </location>
</feature>
<dbReference type="GO" id="GO:0005391">
    <property type="term" value="F:P-type sodium:potassium-exchanging transporter activity"/>
    <property type="evidence" value="ECO:0007669"/>
    <property type="project" value="TreeGrafter"/>
</dbReference>
<dbReference type="InterPro" id="IPR004014">
    <property type="entry name" value="ATPase_P-typ_cation-transptr_N"/>
</dbReference>
<feature type="domain" description="Cation-transporting P-type ATPase N-terminal" evidence="13">
    <location>
        <begin position="15"/>
        <end position="88"/>
    </location>
</feature>
<dbReference type="InterPro" id="IPR023299">
    <property type="entry name" value="ATPase_P-typ_cyto_dom_N"/>
</dbReference>
<gene>
    <name evidence="14" type="ORF">AUP44_20725</name>
</gene>
<dbReference type="InterPro" id="IPR059000">
    <property type="entry name" value="ATPase_P-type_domA"/>
</dbReference>
<dbReference type="InterPro" id="IPR044492">
    <property type="entry name" value="P_typ_ATPase_HD_dom"/>
</dbReference>
<dbReference type="PANTHER" id="PTHR43294">
    <property type="entry name" value="SODIUM/POTASSIUM-TRANSPORTING ATPASE SUBUNIT ALPHA"/>
    <property type="match status" value="1"/>
</dbReference>
<reference evidence="14 15" key="1">
    <citation type="submission" date="2015-12" db="EMBL/GenBank/DDBJ databases">
        <title>Genome sequence of Tistrella mobilis MCCC 1A02139.</title>
        <authorList>
            <person name="Lu L."/>
            <person name="Lai Q."/>
            <person name="Shao Z."/>
            <person name="Qian P."/>
        </authorList>
    </citation>
    <scope>NUCLEOTIDE SEQUENCE [LARGE SCALE GENOMIC DNA]</scope>
    <source>
        <strain evidence="14 15">MCCC 1A02139</strain>
    </source>
</reference>
<accession>A0A162LVD7</accession>
<feature type="transmembrane region" description="Helical" evidence="12">
    <location>
        <begin position="738"/>
        <end position="759"/>
    </location>
</feature>
<dbReference type="SUPFAM" id="SSF81653">
    <property type="entry name" value="Calcium ATPase, transduction domain A"/>
    <property type="match status" value="1"/>
</dbReference>
<evidence type="ECO:0000256" key="2">
    <source>
        <dbReference type="ARBA" id="ARBA00005675"/>
    </source>
</evidence>
<evidence type="ECO:0000256" key="6">
    <source>
        <dbReference type="ARBA" id="ARBA00022741"/>
    </source>
</evidence>
<dbReference type="Gene3D" id="2.70.150.10">
    <property type="entry name" value="Calcium-transporting ATPase, cytoplasmic transduction domain A"/>
    <property type="match status" value="1"/>
</dbReference>
<dbReference type="SMART" id="SM00831">
    <property type="entry name" value="Cation_ATPase_N"/>
    <property type="match status" value="1"/>
</dbReference>
<dbReference type="InterPro" id="IPR050510">
    <property type="entry name" value="Cation_transp_ATPase_P-type"/>
</dbReference>
<keyword evidence="6" id="KW-0547">Nucleotide-binding</keyword>
<dbReference type="InterPro" id="IPR018303">
    <property type="entry name" value="ATPase_P-typ_P_site"/>
</dbReference>
<evidence type="ECO:0000256" key="5">
    <source>
        <dbReference type="ARBA" id="ARBA00022692"/>
    </source>
</evidence>
<dbReference type="GO" id="GO:0030007">
    <property type="term" value="P:intracellular potassium ion homeostasis"/>
    <property type="evidence" value="ECO:0007669"/>
    <property type="project" value="TreeGrafter"/>
</dbReference>
<dbReference type="GO" id="GO:0006883">
    <property type="term" value="P:intracellular sodium ion homeostasis"/>
    <property type="evidence" value="ECO:0007669"/>
    <property type="project" value="TreeGrafter"/>
</dbReference>
<evidence type="ECO:0000313" key="15">
    <source>
        <dbReference type="Proteomes" id="UP000075787"/>
    </source>
</evidence>
<dbReference type="SUPFAM" id="SSF56784">
    <property type="entry name" value="HAD-like"/>
    <property type="match status" value="1"/>
</dbReference>
<dbReference type="SFLD" id="SFLDG00002">
    <property type="entry name" value="C1.7:_P-type_atpase_like"/>
    <property type="match status" value="1"/>
</dbReference>
<dbReference type="Pfam" id="PF00690">
    <property type="entry name" value="Cation_ATPase_N"/>
    <property type="match status" value="1"/>
</dbReference>
<dbReference type="PROSITE" id="PS00154">
    <property type="entry name" value="ATPASE_E1_E2"/>
    <property type="match status" value="1"/>
</dbReference>
<keyword evidence="8" id="KW-0460">Magnesium</keyword>
<dbReference type="InterPro" id="IPR036412">
    <property type="entry name" value="HAD-like_sf"/>
</dbReference>
<dbReference type="SUPFAM" id="SSF81665">
    <property type="entry name" value="Calcium ATPase, transmembrane domain M"/>
    <property type="match status" value="1"/>
</dbReference>
<feature type="transmembrane region" description="Helical" evidence="12">
    <location>
        <begin position="814"/>
        <end position="835"/>
    </location>
</feature>
<keyword evidence="9" id="KW-1278">Translocase</keyword>
<dbReference type="NCBIfam" id="TIGR01494">
    <property type="entry name" value="ATPase_P-type"/>
    <property type="match status" value="3"/>
</dbReference>
<feature type="transmembrane region" description="Helical" evidence="12">
    <location>
        <begin position="68"/>
        <end position="86"/>
    </location>
</feature>
<dbReference type="GO" id="GO:1990573">
    <property type="term" value="P:potassium ion import across plasma membrane"/>
    <property type="evidence" value="ECO:0007669"/>
    <property type="project" value="TreeGrafter"/>
</dbReference>
<evidence type="ECO:0000256" key="3">
    <source>
        <dbReference type="ARBA" id="ARBA00022475"/>
    </source>
</evidence>
<keyword evidence="3" id="KW-1003">Cell membrane</keyword>
<keyword evidence="7" id="KW-0067">ATP-binding</keyword>